<dbReference type="SUPFAM" id="SSF51215">
    <property type="entry name" value="Regulatory protein AraC"/>
    <property type="match status" value="1"/>
</dbReference>
<dbReference type="InterPro" id="IPR020449">
    <property type="entry name" value="Tscrpt_reg_AraC-type_HTH"/>
</dbReference>
<dbReference type="EMBL" id="JAKZMM010000009">
    <property type="protein sequence ID" value="MCJ2379980.1"/>
    <property type="molecule type" value="Genomic_DNA"/>
</dbReference>
<feature type="domain" description="HTH araC/xylS-type" evidence="4">
    <location>
        <begin position="189"/>
        <end position="286"/>
    </location>
</feature>
<dbReference type="InterPro" id="IPR014710">
    <property type="entry name" value="RmlC-like_jellyroll"/>
</dbReference>
<dbReference type="Proteomes" id="UP001165444">
    <property type="component" value="Unassembled WGS sequence"/>
</dbReference>
<dbReference type="InterPro" id="IPR037923">
    <property type="entry name" value="HTH-like"/>
</dbReference>
<name>A0ABT0BYX0_9BACT</name>
<evidence type="ECO:0000256" key="2">
    <source>
        <dbReference type="ARBA" id="ARBA00023125"/>
    </source>
</evidence>
<evidence type="ECO:0000256" key="1">
    <source>
        <dbReference type="ARBA" id="ARBA00023015"/>
    </source>
</evidence>
<organism evidence="5 6">
    <name type="scientific">Parabacteroides faecalis</name>
    <dbReference type="NCBI Taxonomy" id="2924040"/>
    <lineage>
        <taxon>Bacteria</taxon>
        <taxon>Pseudomonadati</taxon>
        <taxon>Bacteroidota</taxon>
        <taxon>Bacteroidia</taxon>
        <taxon>Bacteroidales</taxon>
        <taxon>Tannerellaceae</taxon>
        <taxon>Parabacteroides</taxon>
    </lineage>
</organism>
<gene>
    <name evidence="5" type="ORF">MUN53_05040</name>
</gene>
<keyword evidence="6" id="KW-1185">Reference proteome</keyword>
<dbReference type="PANTHER" id="PTHR43280">
    <property type="entry name" value="ARAC-FAMILY TRANSCRIPTIONAL REGULATOR"/>
    <property type="match status" value="1"/>
</dbReference>
<evidence type="ECO:0000313" key="6">
    <source>
        <dbReference type="Proteomes" id="UP001165444"/>
    </source>
</evidence>
<evidence type="ECO:0000259" key="4">
    <source>
        <dbReference type="PROSITE" id="PS01124"/>
    </source>
</evidence>
<dbReference type="InterPro" id="IPR003313">
    <property type="entry name" value="AraC-bd"/>
</dbReference>
<dbReference type="Pfam" id="PF02311">
    <property type="entry name" value="AraC_binding"/>
    <property type="match status" value="1"/>
</dbReference>
<sequence length="286" mass="33624">MDKISASRFFCLLEDLRNNLKHERLAEVFRVISFQANEAYGPHTHLRLEINYVKKGSCILSLPEECFYFQEGEIMIIDSNVEHLFEAGKAGTTLLQLEFLPEIFYAFLQEEAEGKTAASFPVFSHQNRLIKIGNNVRIMRVIQRIINELDAQKLYYESLVILYYAELLMLIYRYLEEVFVPIGANENLKYAIDYLRKHYRENIKMAEVTQSLDISERYLRKLFMQTLQLSPLDYLNQLRVNKAIELMKNTELSLKEIGFACGFNSSQHFCRVFKQQVGINPRDFRE</sequence>
<dbReference type="PROSITE" id="PS00041">
    <property type="entry name" value="HTH_ARAC_FAMILY_1"/>
    <property type="match status" value="1"/>
</dbReference>
<dbReference type="InterPro" id="IPR018060">
    <property type="entry name" value="HTH_AraC"/>
</dbReference>
<evidence type="ECO:0000256" key="3">
    <source>
        <dbReference type="ARBA" id="ARBA00023163"/>
    </source>
</evidence>
<comment type="caution">
    <text evidence="5">The sequence shown here is derived from an EMBL/GenBank/DDBJ whole genome shotgun (WGS) entry which is preliminary data.</text>
</comment>
<dbReference type="InterPro" id="IPR009057">
    <property type="entry name" value="Homeodomain-like_sf"/>
</dbReference>
<dbReference type="PROSITE" id="PS01124">
    <property type="entry name" value="HTH_ARAC_FAMILY_2"/>
    <property type="match status" value="1"/>
</dbReference>
<protein>
    <submittedName>
        <fullName evidence="5">AraC family transcriptional regulator</fullName>
    </submittedName>
</protein>
<keyword evidence="2" id="KW-0238">DNA-binding</keyword>
<accession>A0ABT0BYX0</accession>
<dbReference type="PANTHER" id="PTHR43280:SF28">
    <property type="entry name" value="HTH-TYPE TRANSCRIPTIONAL ACTIVATOR RHAS"/>
    <property type="match status" value="1"/>
</dbReference>
<dbReference type="RefSeq" id="WP_243323670.1">
    <property type="nucleotide sequence ID" value="NZ_JAKZMM010000009.1"/>
</dbReference>
<keyword evidence="3" id="KW-0804">Transcription</keyword>
<dbReference type="SUPFAM" id="SSF46689">
    <property type="entry name" value="Homeodomain-like"/>
    <property type="match status" value="2"/>
</dbReference>
<keyword evidence="1" id="KW-0805">Transcription regulation</keyword>
<dbReference type="Pfam" id="PF12833">
    <property type="entry name" value="HTH_18"/>
    <property type="match status" value="1"/>
</dbReference>
<dbReference type="Gene3D" id="2.60.120.10">
    <property type="entry name" value="Jelly Rolls"/>
    <property type="match status" value="1"/>
</dbReference>
<dbReference type="Gene3D" id="1.10.10.60">
    <property type="entry name" value="Homeodomain-like"/>
    <property type="match status" value="2"/>
</dbReference>
<proteinExistence type="predicted"/>
<dbReference type="SMART" id="SM00342">
    <property type="entry name" value="HTH_ARAC"/>
    <property type="match status" value="1"/>
</dbReference>
<reference evidence="5 6" key="1">
    <citation type="submission" date="2022-03" db="EMBL/GenBank/DDBJ databases">
        <title>Parabacteroides sp. nov. isolated from swine feces.</title>
        <authorList>
            <person name="Bak J.E."/>
        </authorList>
    </citation>
    <scope>NUCLEOTIDE SEQUENCE [LARGE SCALE GENOMIC DNA]</scope>
    <source>
        <strain evidence="5 6">AGMB00274</strain>
    </source>
</reference>
<evidence type="ECO:0000313" key="5">
    <source>
        <dbReference type="EMBL" id="MCJ2379980.1"/>
    </source>
</evidence>
<dbReference type="CDD" id="cd02208">
    <property type="entry name" value="cupin_RmlC-like"/>
    <property type="match status" value="1"/>
</dbReference>
<dbReference type="InterPro" id="IPR018062">
    <property type="entry name" value="HTH_AraC-typ_CS"/>
</dbReference>
<dbReference type="PRINTS" id="PR00032">
    <property type="entry name" value="HTHARAC"/>
</dbReference>